<dbReference type="PANTHER" id="PTHR43261:SF1">
    <property type="entry name" value="RIBOSOME-RELEASING FACTOR 2, MITOCHONDRIAL"/>
    <property type="match status" value="1"/>
</dbReference>
<comment type="subcellular location">
    <subcellularLocation>
        <location evidence="7">Cytoplasm</location>
    </subcellularLocation>
</comment>
<dbReference type="PATRIC" id="fig|68170.10.peg.1637"/>
<dbReference type="SMART" id="SM00838">
    <property type="entry name" value="EFG_C"/>
    <property type="match status" value="1"/>
</dbReference>
<dbReference type="SMART" id="SM00889">
    <property type="entry name" value="EFG_IV"/>
    <property type="match status" value="1"/>
</dbReference>
<keyword evidence="2 7" id="KW-0547">Nucleotide-binding</keyword>
<dbReference type="InterPro" id="IPR041095">
    <property type="entry name" value="EFG_II"/>
</dbReference>
<dbReference type="InterPro" id="IPR035647">
    <property type="entry name" value="EFG_III/V"/>
</dbReference>
<dbReference type="GO" id="GO:0005737">
    <property type="term" value="C:cytoplasm"/>
    <property type="evidence" value="ECO:0007669"/>
    <property type="project" value="UniProtKB-SubCell"/>
</dbReference>
<dbReference type="FunFam" id="3.30.70.240:FF:000019">
    <property type="entry name" value="Elongation factor G"/>
    <property type="match status" value="1"/>
</dbReference>
<dbReference type="InterPro" id="IPR027417">
    <property type="entry name" value="P-loop_NTPase"/>
</dbReference>
<keyword evidence="7" id="KW-0963">Cytoplasm</keyword>
<dbReference type="STRING" id="68170.GCA_000974445_06560"/>
<dbReference type="Gene3D" id="3.30.70.240">
    <property type="match status" value="1"/>
</dbReference>
<evidence type="ECO:0000259" key="9">
    <source>
        <dbReference type="PROSITE" id="PS51722"/>
    </source>
</evidence>
<keyword evidence="3 7" id="KW-0251">Elongation factor</keyword>
<dbReference type="SUPFAM" id="SSF50447">
    <property type="entry name" value="Translation proteins"/>
    <property type="match status" value="1"/>
</dbReference>
<keyword evidence="4 7" id="KW-0648">Protein biosynthesis</keyword>
<dbReference type="OrthoDB" id="9801472at2"/>
<dbReference type="InterPro" id="IPR035649">
    <property type="entry name" value="EFG_V"/>
</dbReference>
<dbReference type="eggNOG" id="COG0480">
    <property type="taxonomic scope" value="Bacteria"/>
</dbReference>
<organism evidence="10 11">
    <name type="scientific">Lentzea aerocolonigenes</name>
    <name type="common">Lechevalieria aerocolonigenes</name>
    <name type="synonym">Saccharothrix aerocolonigenes</name>
    <dbReference type="NCBI Taxonomy" id="68170"/>
    <lineage>
        <taxon>Bacteria</taxon>
        <taxon>Bacillati</taxon>
        <taxon>Actinomycetota</taxon>
        <taxon>Actinomycetes</taxon>
        <taxon>Pseudonocardiales</taxon>
        <taxon>Pseudonocardiaceae</taxon>
        <taxon>Lentzea</taxon>
    </lineage>
</organism>
<dbReference type="InterPro" id="IPR005517">
    <property type="entry name" value="Transl_elong_EFG/EF2_IV"/>
</dbReference>
<evidence type="ECO:0000256" key="2">
    <source>
        <dbReference type="ARBA" id="ARBA00022741"/>
    </source>
</evidence>
<dbReference type="InterPro" id="IPR014721">
    <property type="entry name" value="Ribsml_uS5_D2-typ_fold_subgr"/>
</dbReference>
<dbReference type="Gene3D" id="3.30.230.10">
    <property type="match status" value="1"/>
</dbReference>
<dbReference type="HAMAP" id="MF_00054_B">
    <property type="entry name" value="EF_G_EF_2_B"/>
    <property type="match status" value="1"/>
</dbReference>
<dbReference type="CDD" id="cd01434">
    <property type="entry name" value="EFG_mtEFG1_IV"/>
    <property type="match status" value="1"/>
</dbReference>
<accession>A0A0F0GIY3</accession>
<dbReference type="GO" id="GO:0003924">
    <property type="term" value="F:GTPase activity"/>
    <property type="evidence" value="ECO:0007669"/>
    <property type="project" value="InterPro"/>
</dbReference>
<proteinExistence type="inferred from homology"/>
<evidence type="ECO:0000256" key="4">
    <source>
        <dbReference type="ARBA" id="ARBA00022917"/>
    </source>
</evidence>
<protein>
    <recommendedName>
        <fullName evidence="7 8">Elongation factor G</fullName>
        <shortName evidence="7">EF-G</shortName>
    </recommendedName>
</protein>
<dbReference type="PROSITE" id="PS00301">
    <property type="entry name" value="G_TR_1"/>
    <property type="match status" value="1"/>
</dbReference>
<dbReference type="GO" id="GO:0005525">
    <property type="term" value="F:GTP binding"/>
    <property type="evidence" value="ECO:0007669"/>
    <property type="project" value="UniProtKB-UniRule"/>
</dbReference>
<dbReference type="InterPro" id="IPR053905">
    <property type="entry name" value="EF-G-like_DII"/>
</dbReference>
<feature type="domain" description="Tr-type G" evidence="9">
    <location>
        <begin position="7"/>
        <end position="276"/>
    </location>
</feature>
<dbReference type="Pfam" id="PF00679">
    <property type="entry name" value="EFG_C"/>
    <property type="match status" value="1"/>
</dbReference>
<dbReference type="RefSeq" id="WP_045317523.1">
    <property type="nucleotide sequence ID" value="NZ_JYJG01000438.1"/>
</dbReference>
<reference evidence="10 11" key="1">
    <citation type="submission" date="2015-02" db="EMBL/GenBank/DDBJ databases">
        <authorList>
            <person name="Ju K.-S."/>
            <person name="Doroghazi J.R."/>
            <person name="Metcalf W."/>
        </authorList>
    </citation>
    <scope>NUCLEOTIDE SEQUENCE [LARGE SCALE GENOMIC DNA]</scope>
    <source>
        <strain evidence="10 11">NRRL B-16140</strain>
    </source>
</reference>
<dbReference type="InterPro" id="IPR009000">
    <property type="entry name" value="Transl_B-barrel_sf"/>
</dbReference>
<dbReference type="NCBIfam" id="TIGR00484">
    <property type="entry name" value="EF-G"/>
    <property type="match status" value="1"/>
</dbReference>
<evidence type="ECO:0000256" key="6">
    <source>
        <dbReference type="ARBA" id="ARBA00024731"/>
    </source>
</evidence>
<comment type="caution">
    <text evidence="10">The sequence shown here is derived from an EMBL/GenBank/DDBJ whole genome shotgun (WGS) entry which is preliminary data.</text>
</comment>
<dbReference type="Pfam" id="PF14492">
    <property type="entry name" value="EFG_III"/>
    <property type="match status" value="1"/>
</dbReference>
<dbReference type="InterPro" id="IPR031157">
    <property type="entry name" value="G_TR_CS"/>
</dbReference>
<gene>
    <name evidence="7 10" type="primary">fusA</name>
    <name evidence="10" type="ORF">UK23_42650</name>
</gene>
<dbReference type="InterPro" id="IPR004540">
    <property type="entry name" value="Transl_elong_EFG/EF2"/>
</dbReference>
<feature type="binding site" evidence="7">
    <location>
        <begin position="80"/>
        <end position="84"/>
    </location>
    <ligand>
        <name>GTP</name>
        <dbReference type="ChEBI" id="CHEBI:37565"/>
    </ligand>
</feature>
<dbReference type="SUPFAM" id="SSF54980">
    <property type="entry name" value="EF-G C-terminal domain-like"/>
    <property type="match status" value="2"/>
</dbReference>
<evidence type="ECO:0000313" key="11">
    <source>
        <dbReference type="Proteomes" id="UP000033393"/>
    </source>
</evidence>
<dbReference type="CDD" id="cd16262">
    <property type="entry name" value="EFG_III"/>
    <property type="match status" value="1"/>
</dbReference>
<dbReference type="InterPro" id="IPR000795">
    <property type="entry name" value="T_Tr_GTP-bd_dom"/>
</dbReference>
<dbReference type="Gene3D" id="3.40.50.300">
    <property type="entry name" value="P-loop containing nucleotide triphosphate hydrolases"/>
    <property type="match status" value="1"/>
</dbReference>
<dbReference type="CDD" id="cd04088">
    <property type="entry name" value="EFG_mtEFG_II"/>
    <property type="match status" value="1"/>
</dbReference>
<dbReference type="SUPFAM" id="SSF52540">
    <property type="entry name" value="P-loop containing nucleoside triphosphate hydrolases"/>
    <property type="match status" value="1"/>
</dbReference>
<feature type="binding site" evidence="7">
    <location>
        <begin position="134"/>
        <end position="137"/>
    </location>
    <ligand>
        <name>GTP</name>
        <dbReference type="ChEBI" id="CHEBI:37565"/>
    </ligand>
</feature>
<evidence type="ECO:0000256" key="8">
    <source>
        <dbReference type="NCBIfam" id="TIGR00484"/>
    </source>
</evidence>
<name>A0A0F0GIY3_LENAE</name>
<dbReference type="FunFam" id="3.40.50.300:FF:000029">
    <property type="entry name" value="Elongation factor G"/>
    <property type="match status" value="1"/>
</dbReference>
<dbReference type="PROSITE" id="PS51722">
    <property type="entry name" value="G_TR_2"/>
    <property type="match status" value="1"/>
</dbReference>
<dbReference type="FunFam" id="3.30.70.870:FF:000002">
    <property type="entry name" value="Translation elongation factor 2"/>
    <property type="match status" value="1"/>
</dbReference>
<dbReference type="Gene3D" id="2.40.30.10">
    <property type="entry name" value="Translation factors"/>
    <property type="match status" value="1"/>
</dbReference>
<dbReference type="Proteomes" id="UP000033393">
    <property type="component" value="Unassembled WGS sequence"/>
</dbReference>
<dbReference type="Gene3D" id="3.30.70.870">
    <property type="entry name" value="Elongation Factor G (Translational Gtpase), domain 3"/>
    <property type="match status" value="1"/>
</dbReference>
<evidence type="ECO:0000256" key="3">
    <source>
        <dbReference type="ARBA" id="ARBA00022768"/>
    </source>
</evidence>
<comment type="function">
    <text evidence="6 7">Catalyzes the GTP-dependent ribosomal translocation step during translation elongation. During this step, the ribosome changes from the pre-translocational (PRE) to the post-translocational (POST) state as the newly formed A-site-bound peptidyl-tRNA and P-site-bound deacylated tRNA move to the P and E sites, respectively. Catalyzes the coordinated movement of the two tRNA molecules, the mRNA and conformational changes in the ribosome.</text>
</comment>
<comment type="similarity">
    <text evidence="1 7">Belongs to the TRAFAC class translation factor GTPase superfamily. Classic translation factor GTPase family. EF-G/EF-2 subfamily.</text>
</comment>
<dbReference type="InterPro" id="IPR047872">
    <property type="entry name" value="EFG_IV"/>
</dbReference>
<dbReference type="InterPro" id="IPR009022">
    <property type="entry name" value="EFG_III"/>
</dbReference>
<evidence type="ECO:0000256" key="1">
    <source>
        <dbReference type="ARBA" id="ARBA00005870"/>
    </source>
</evidence>
<keyword evidence="5 7" id="KW-0342">GTP-binding</keyword>
<dbReference type="InterPro" id="IPR000640">
    <property type="entry name" value="EFG_V-like"/>
</dbReference>
<dbReference type="GO" id="GO:0032790">
    <property type="term" value="P:ribosome disassembly"/>
    <property type="evidence" value="ECO:0007669"/>
    <property type="project" value="TreeGrafter"/>
</dbReference>
<evidence type="ECO:0000313" key="10">
    <source>
        <dbReference type="EMBL" id="KJK35713.1"/>
    </source>
</evidence>
<keyword evidence="11" id="KW-1185">Reference proteome</keyword>
<dbReference type="CDD" id="cd03713">
    <property type="entry name" value="EFG_mtEFG_C"/>
    <property type="match status" value="1"/>
</dbReference>
<dbReference type="CDD" id="cd01886">
    <property type="entry name" value="EF-G"/>
    <property type="match status" value="1"/>
</dbReference>
<dbReference type="Pfam" id="PF03764">
    <property type="entry name" value="EFG_IV"/>
    <property type="match status" value="1"/>
</dbReference>
<dbReference type="NCBIfam" id="NF009381">
    <property type="entry name" value="PRK12740.1-5"/>
    <property type="match status" value="1"/>
</dbReference>
<dbReference type="SUPFAM" id="SSF54211">
    <property type="entry name" value="Ribosomal protein S5 domain 2-like"/>
    <property type="match status" value="1"/>
</dbReference>
<evidence type="ECO:0000256" key="5">
    <source>
        <dbReference type="ARBA" id="ARBA00023134"/>
    </source>
</evidence>
<dbReference type="EMBL" id="JYJG01000438">
    <property type="protein sequence ID" value="KJK35713.1"/>
    <property type="molecule type" value="Genomic_DNA"/>
</dbReference>
<evidence type="ECO:0000256" key="7">
    <source>
        <dbReference type="HAMAP-Rule" id="MF_00054"/>
    </source>
</evidence>
<dbReference type="PANTHER" id="PTHR43261">
    <property type="entry name" value="TRANSLATION ELONGATION FACTOR G-RELATED"/>
    <property type="match status" value="1"/>
</dbReference>
<dbReference type="AlphaFoldDB" id="A0A0F0GIY3"/>
<dbReference type="InterPro" id="IPR005225">
    <property type="entry name" value="Small_GTP-bd"/>
</dbReference>
<dbReference type="PRINTS" id="PR00315">
    <property type="entry name" value="ELONGATNFCT"/>
</dbReference>
<sequence length="661" mass="70963">MRTTTLNAVRNLGILAHVDAGKTTLTERVLFATGTTYKRGEVHDGTTVTDFDPQERDRGITIFAAAVSCTWDGHRINLIDTPGHVDFSDEVERSLRVLDGAVAVFDGVAGVEPQSESVWRQADRHGVPRIAFVNKLDRAGADLDQAVTSIRTRLHTVPLVVQMPIGVEDGFVGVVDLVTMRALTWDPALVEGPVPETLLAEAQRRRRRLEEAVAELHPDALEEFFEGGLSEETLRKALRELTRQGAGTVVLCGSAYRNRGIEPLLDAVIAYLPSPVDVPPVRGVDGEERPADPDAPFAALVFKVNATATGRLTYVRVYSGTLHKGESVLVGGRTERIGRILRVQADRHTPVDFAVAGDIVALVGLKSARTGTTLCAPTAPLLLEPPVSAEPVVSVSVEARASADNGRLAEALAHLMDEDPSLHVRTDSETGQTVLSGLGELHLEVAVEKARTSHRIEITMGRPRVAYRETLASGVKGFVYRHVKQDGGAGQFAHVVIDTEPLETGFEFRSAVTGGRVPQEFVRAVEQGCRDALAEGPLGHPVTGLRVTLTDGSTHVKDSSEMAFRTAGRMGLREALKAGAMTLLEPIAEVTVTVPEEYIGGVLGDLGARRGRILGSEARSGETVVTASVPLAEMFGYVTRLRSRTQGRGTFTARPTGYAPA</sequence>
<dbReference type="GO" id="GO:0003746">
    <property type="term" value="F:translation elongation factor activity"/>
    <property type="evidence" value="ECO:0007669"/>
    <property type="project" value="UniProtKB-UniRule"/>
</dbReference>
<dbReference type="NCBIfam" id="TIGR00231">
    <property type="entry name" value="small_GTP"/>
    <property type="match status" value="1"/>
</dbReference>
<dbReference type="Pfam" id="PF22042">
    <property type="entry name" value="EF-G_D2"/>
    <property type="match status" value="1"/>
</dbReference>
<dbReference type="InterPro" id="IPR020568">
    <property type="entry name" value="Ribosomal_Su5_D2-typ_SF"/>
</dbReference>
<feature type="binding site" evidence="7">
    <location>
        <begin position="16"/>
        <end position="23"/>
    </location>
    <ligand>
        <name>GTP</name>
        <dbReference type="ChEBI" id="CHEBI:37565"/>
    </ligand>
</feature>
<dbReference type="Pfam" id="PF00009">
    <property type="entry name" value="GTP_EFTU"/>
    <property type="match status" value="1"/>
</dbReference>